<sequence length="43" mass="4770">MITELDNIRGKIRALISDLGKSDFETFTYTTSAIFTLSESNIG</sequence>
<accession>X0VQF8</accession>
<protein>
    <submittedName>
        <fullName evidence="1">Uncharacterized protein</fullName>
    </submittedName>
</protein>
<evidence type="ECO:0000313" key="1">
    <source>
        <dbReference type="EMBL" id="GAG02806.1"/>
    </source>
</evidence>
<dbReference type="AlphaFoldDB" id="X0VQF8"/>
<proteinExistence type="predicted"/>
<name>X0VQF8_9ZZZZ</name>
<feature type="non-terminal residue" evidence="1">
    <location>
        <position position="43"/>
    </location>
</feature>
<comment type="caution">
    <text evidence="1">The sequence shown here is derived from an EMBL/GenBank/DDBJ whole genome shotgun (WGS) entry which is preliminary data.</text>
</comment>
<organism evidence="1">
    <name type="scientific">marine sediment metagenome</name>
    <dbReference type="NCBI Taxonomy" id="412755"/>
    <lineage>
        <taxon>unclassified sequences</taxon>
        <taxon>metagenomes</taxon>
        <taxon>ecological metagenomes</taxon>
    </lineage>
</organism>
<gene>
    <name evidence="1" type="ORF">S01H1_43860</name>
</gene>
<dbReference type="EMBL" id="BARS01027952">
    <property type="protein sequence ID" value="GAG02806.1"/>
    <property type="molecule type" value="Genomic_DNA"/>
</dbReference>
<reference evidence="1" key="1">
    <citation type="journal article" date="2014" name="Front. Microbiol.">
        <title>High frequency of phylogenetically diverse reductive dehalogenase-homologous genes in deep subseafloor sedimentary metagenomes.</title>
        <authorList>
            <person name="Kawai M."/>
            <person name="Futagami T."/>
            <person name="Toyoda A."/>
            <person name="Takaki Y."/>
            <person name="Nishi S."/>
            <person name="Hori S."/>
            <person name="Arai W."/>
            <person name="Tsubouchi T."/>
            <person name="Morono Y."/>
            <person name="Uchiyama I."/>
            <person name="Ito T."/>
            <person name="Fujiyama A."/>
            <person name="Inagaki F."/>
            <person name="Takami H."/>
        </authorList>
    </citation>
    <scope>NUCLEOTIDE SEQUENCE</scope>
    <source>
        <strain evidence="1">Expedition CK06-06</strain>
    </source>
</reference>